<reference evidence="1" key="3">
    <citation type="submission" date="2023-05" db="EMBL/GenBank/DDBJ databases">
        <authorList>
            <person name="Smith C.H."/>
        </authorList>
    </citation>
    <scope>NUCLEOTIDE SEQUENCE</scope>
    <source>
        <strain evidence="1">CHS0354</strain>
        <tissue evidence="1">Mantle</tissue>
    </source>
</reference>
<dbReference type="Gene3D" id="1.20.5.170">
    <property type="match status" value="1"/>
</dbReference>
<organism evidence="1 2">
    <name type="scientific">Potamilus streckersoni</name>
    <dbReference type="NCBI Taxonomy" id="2493646"/>
    <lineage>
        <taxon>Eukaryota</taxon>
        <taxon>Metazoa</taxon>
        <taxon>Spiralia</taxon>
        <taxon>Lophotrochozoa</taxon>
        <taxon>Mollusca</taxon>
        <taxon>Bivalvia</taxon>
        <taxon>Autobranchia</taxon>
        <taxon>Heteroconchia</taxon>
        <taxon>Palaeoheterodonta</taxon>
        <taxon>Unionida</taxon>
        <taxon>Unionoidea</taxon>
        <taxon>Unionidae</taxon>
        <taxon>Ambleminae</taxon>
        <taxon>Lampsilini</taxon>
        <taxon>Potamilus</taxon>
    </lineage>
</organism>
<dbReference type="GO" id="GO:0006814">
    <property type="term" value="P:sodium ion transport"/>
    <property type="evidence" value="ECO:0007669"/>
    <property type="project" value="InterPro"/>
</dbReference>
<name>A0AAE0RLW0_9BIVA</name>
<protein>
    <submittedName>
        <fullName evidence="1">Uncharacterized protein</fullName>
    </submittedName>
</protein>
<accession>A0AAE0RLW0</accession>
<reference evidence="1" key="2">
    <citation type="journal article" date="2021" name="Genome Biol. Evol.">
        <title>Developing a high-quality reference genome for a parasitic bivalve with doubly uniparental inheritance (Bivalvia: Unionida).</title>
        <authorList>
            <person name="Smith C.H."/>
        </authorList>
    </citation>
    <scope>NUCLEOTIDE SEQUENCE</scope>
    <source>
        <strain evidence="1">CHS0354</strain>
        <tissue evidence="1">Mantle</tissue>
    </source>
</reference>
<dbReference type="GO" id="GO:0006813">
    <property type="term" value="P:potassium ion transport"/>
    <property type="evidence" value="ECO:0007669"/>
    <property type="project" value="InterPro"/>
</dbReference>
<dbReference type="AlphaFoldDB" id="A0AAE0RLW0"/>
<sequence>MASTVGSTTIDPAVPWYKKPTLRSRYQDFATFLFDPEESTILGRTAGSWVVKALCTRMSHQIYAVPGAPEIAMLLVARWVLVHRKGYLT</sequence>
<dbReference type="GO" id="GO:0005890">
    <property type="term" value="C:sodium:potassium-exchanging ATPase complex"/>
    <property type="evidence" value="ECO:0007669"/>
    <property type="project" value="InterPro"/>
</dbReference>
<reference evidence="1" key="1">
    <citation type="journal article" date="2021" name="Genome Biol. Evol.">
        <title>A High-Quality Reference Genome for a Parasitic Bivalve with Doubly Uniparental Inheritance (Bivalvia: Unionida).</title>
        <authorList>
            <person name="Smith C.H."/>
        </authorList>
    </citation>
    <scope>NUCLEOTIDE SEQUENCE</scope>
    <source>
        <strain evidence="1">CHS0354</strain>
    </source>
</reference>
<proteinExistence type="predicted"/>
<dbReference type="Proteomes" id="UP001195483">
    <property type="component" value="Unassembled WGS sequence"/>
</dbReference>
<comment type="caution">
    <text evidence="1">The sequence shown here is derived from an EMBL/GenBank/DDBJ whole genome shotgun (WGS) entry which is preliminary data.</text>
</comment>
<gene>
    <name evidence="1" type="ORF">CHS0354_000032</name>
</gene>
<dbReference type="PROSITE" id="PS00390">
    <property type="entry name" value="ATPASE_NA_K_BETA_1"/>
    <property type="match status" value="1"/>
</dbReference>
<keyword evidence="2" id="KW-1185">Reference proteome</keyword>
<dbReference type="EMBL" id="JAEAOA010000027">
    <property type="protein sequence ID" value="KAK3575811.1"/>
    <property type="molecule type" value="Genomic_DNA"/>
</dbReference>
<evidence type="ECO:0000313" key="2">
    <source>
        <dbReference type="Proteomes" id="UP001195483"/>
    </source>
</evidence>
<dbReference type="InterPro" id="IPR000402">
    <property type="entry name" value="Na/K_ATPase_sub_beta"/>
</dbReference>
<evidence type="ECO:0000313" key="1">
    <source>
        <dbReference type="EMBL" id="KAK3575811.1"/>
    </source>
</evidence>